<dbReference type="OrthoDB" id="9791590at2"/>
<gene>
    <name evidence="6" type="ORF">FDQ92_02585</name>
</gene>
<sequence length="382" mass="41190">MWGALFLAALWWASWASAEEPIKIGVILDLSGPAATIGTPSKLVVQMVVDKINQEGGINGRPLELVIGDTEGDPAKALMVAKRLVEKDQVAALIGPTRTGTGMAVKGYIEKAEIPTIMTVGGDPVIAGGPFGPFRWTFKTPQRTSVAVKKVYAYLKEKCLTRVAILTATDEFGKDGLDRLKQLAPEYGIEIAASEAFDVADTDMTTQLTKIRDTGAQALICWTIGPAGAWVAKNVRQLALTLPLIQCHGQPDPKYVELAGVAAEGNLMPSTKLMVADQLPDTDPQKAVIQDFIHLYKDVYHYDRQYPINTHCGYAWDAIMMLANAVRQVGTDREALRSAIEETKGFVGISGIYNLTPEDHNGLGTDSLVMIQVVDGGGQPAQ</sequence>
<dbReference type="PANTHER" id="PTHR30483">
    <property type="entry name" value="LEUCINE-SPECIFIC-BINDING PROTEIN"/>
    <property type="match status" value="1"/>
</dbReference>
<keyword evidence="2" id="KW-0813">Transport</keyword>
<dbReference type="InterPro" id="IPR028081">
    <property type="entry name" value="Leu-bd"/>
</dbReference>
<dbReference type="PANTHER" id="PTHR30483:SF38">
    <property type="entry name" value="BLR7848 PROTEIN"/>
    <property type="match status" value="1"/>
</dbReference>
<keyword evidence="4" id="KW-0029">Amino-acid transport</keyword>
<dbReference type="SUPFAM" id="SSF53822">
    <property type="entry name" value="Periplasmic binding protein-like I"/>
    <property type="match status" value="1"/>
</dbReference>
<dbReference type="InterPro" id="IPR051010">
    <property type="entry name" value="BCAA_transport"/>
</dbReference>
<dbReference type="InterPro" id="IPR028082">
    <property type="entry name" value="Peripla_BP_I"/>
</dbReference>
<feature type="domain" description="Leucine-binding protein" evidence="5">
    <location>
        <begin position="21"/>
        <end position="375"/>
    </location>
</feature>
<reference evidence="6 7" key="2">
    <citation type="submission" date="2019-05" db="EMBL/GenBank/DDBJ databases">
        <authorList>
            <person name="Suflita J.M."/>
            <person name="Marks C.R."/>
        </authorList>
    </citation>
    <scope>NUCLEOTIDE SEQUENCE [LARGE SCALE GENOMIC DNA]</scope>
    <source>
        <strain evidence="6 7">ALDC</strain>
    </source>
</reference>
<dbReference type="Pfam" id="PF13458">
    <property type="entry name" value="Peripla_BP_6"/>
    <property type="match status" value="1"/>
</dbReference>
<dbReference type="InterPro" id="IPR000709">
    <property type="entry name" value="Leu_Ile_Val-bd"/>
</dbReference>
<evidence type="ECO:0000256" key="2">
    <source>
        <dbReference type="ARBA" id="ARBA00022448"/>
    </source>
</evidence>
<name>A0A4P8L5X8_9BACT</name>
<dbReference type="EMBL" id="CP040098">
    <property type="protein sequence ID" value="QCQ23409.1"/>
    <property type="molecule type" value="Genomic_DNA"/>
</dbReference>
<organism evidence="6 7">
    <name type="scientific">Desulfoglaeba alkanexedens ALDC</name>
    <dbReference type="NCBI Taxonomy" id="980445"/>
    <lineage>
        <taxon>Bacteria</taxon>
        <taxon>Pseudomonadati</taxon>
        <taxon>Thermodesulfobacteriota</taxon>
        <taxon>Syntrophobacteria</taxon>
        <taxon>Syntrophobacterales</taxon>
        <taxon>Syntrophobacteraceae</taxon>
        <taxon>Desulfoglaeba</taxon>
    </lineage>
</organism>
<evidence type="ECO:0000256" key="1">
    <source>
        <dbReference type="ARBA" id="ARBA00010062"/>
    </source>
</evidence>
<dbReference type="KEGG" id="dax:FDQ92_02585"/>
<reference evidence="6 7" key="1">
    <citation type="submission" date="2019-05" db="EMBL/GenBank/DDBJ databases">
        <title>The Complete Genome Sequence of the n-alkane-degrading Desulfoglaeba alkanexedens ALDC reveals multiple alkylsuccinate synthase gene clusters.</title>
        <authorList>
            <person name="Callaghan A.V."/>
            <person name="Davidova I.A."/>
            <person name="Duncan K.E."/>
            <person name="Morris B."/>
            <person name="McInerney M.J."/>
        </authorList>
    </citation>
    <scope>NUCLEOTIDE SEQUENCE [LARGE SCALE GENOMIC DNA]</scope>
    <source>
        <strain evidence="6 7">ALDC</strain>
    </source>
</reference>
<evidence type="ECO:0000256" key="3">
    <source>
        <dbReference type="ARBA" id="ARBA00022729"/>
    </source>
</evidence>
<keyword evidence="3" id="KW-0732">Signal</keyword>
<dbReference type="PRINTS" id="PR00337">
    <property type="entry name" value="LEUILEVALBP"/>
</dbReference>
<dbReference type="CDD" id="cd06333">
    <property type="entry name" value="PBP1_ABC_RPA1789-like"/>
    <property type="match status" value="1"/>
</dbReference>
<dbReference type="GO" id="GO:0006865">
    <property type="term" value="P:amino acid transport"/>
    <property type="evidence" value="ECO:0007669"/>
    <property type="project" value="UniProtKB-KW"/>
</dbReference>
<proteinExistence type="inferred from homology"/>
<dbReference type="Proteomes" id="UP000298602">
    <property type="component" value="Chromosome"/>
</dbReference>
<evidence type="ECO:0000313" key="7">
    <source>
        <dbReference type="Proteomes" id="UP000298602"/>
    </source>
</evidence>
<evidence type="ECO:0000256" key="4">
    <source>
        <dbReference type="ARBA" id="ARBA00022970"/>
    </source>
</evidence>
<accession>A0A4P8L5X8</accession>
<dbReference type="AlphaFoldDB" id="A0A4P8L5X8"/>
<comment type="similarity">
    <text evidence="1">Belongs to the leucine-binding protein family.</text>
</comment>
<evidence type="ECO:0000259" key="5">
    <source>
        <dbReference type="Pfam" id="PF13458"/>
    </source>
</evidence>
<keyword evidence="7" id="KW-1185">Reference proteome</keyword>
<protein>
    <submittedName>
        <fullName evidence="6">ABC transporter substrate-binding protein</fullName>
    </submittedName>
</protein>
<dbReference type="Gene3D" id="3.40.50.2300">
    <property type="match status" value="2"/>
</dbReference>
<evidence type="ECO:0000313" key="6">
    <source>
        <dbReference type="EMBL" id="QCQ23409.1"/>
    </source>
</evidence>